<reference evidence="9" key="1">
    <citation type="submission" date="2021-07" db="EMBL/GenBank/DDBJ databases">
        <authorList>
            <person name="Branca A.L. A."/>
        </authorList>
    </citation>
    <scope>NUCLEOTIDE SEQUENCE</scope>
</reference>
<dbReference type="PRINTS" id="PR01415">
    <property type="entry name" value="ANKYRIN"/>
</dbReference>
<evidence type="ECO:0000256" key="3">
    <source>
        <dbReference type="ARBA" id="ARBA00022737"/>
    </source>
</evidence>
<dbReference type="SUPFAM" id="SSF144083">
    <property type="entry name" value="Magnesium transport protein CorA, transmembrane region"/>
    <property type="match status" value="1"/>
</dbReference>
<evidence type="ECO:0000256" key="4">
    <source>
        <dbReference type="ARBA" id="ARBA00022989"/>
    </source>
</evidence>
<gene>
    <name evidence="9" type="ORF">PSALAMII_LOCUS10155</name>
</gene>
<dbReference type="PANTHER" id="PTHR24123:SF33">
    <property type="entry name" value="PROTEIN HOS4"/>
    <property type="match status" value="1"/>
</dbReference>
<evidence type="ECO:0000256" key="2">
    <source>
        <dbReference type="ARBA" id="ARBA00022692"/>
    </source>
</evidence>
<feature type="repeat" description="ANK" evidence="7">
    <location>
        <begin position="310"/>
        <end position="342"/>
    </location>
</feature>
<dbReference type="InterPro" id="IPR036770">
    <property type="entry name" value="Ankyrin_rpt-contain_sf"/>
</dbReference>
<feature type="repeat" description="ANK" evidence="7">
    <location>
        <begin position="78"/>
        <end position="110"/>
    </location>
</feature>
<dbReference type="PANTHER" id="PTHR24123">
    <property type="entry name" value="ANKYRIN REPEAT-CONTAINING"/>
    <property type="match status" value="1"/>
</dbReference>
<accession>A0A9W4JZN1</accession>
<dbReference type="SMART" id="SM00248">
    <property type="entry name" value="ANK"/>
    <property type="match status" value="16"/>
</dbReference>
<dbReference type="Pfam" id="PF00023">
    <property type="entry name" value="Ank"/>
    <property type="match status" value="2"/>
</dbReference>
<keyword evidence="6 8" id="KW-0472">Membrane</keyword>
<dbReference type="Pfam" id="PF12796">
    <property type="entry name" value="Ank_2"/>
    <property type="match status" value="5"/>
</dbReference>
<feature type="repeat" description="ANK" evidence="7">
    <location>
        <begin position="482"/>
        <end position="514"/>
    </location>
</feature>
<keyword evidence="3" id="KW-0677">Repeat</keyword>
<evidence type="ECO:0000313" key="10">
    <source>
        <dbReference type="Proteomes" id="UP001152646"/>
    </source>
</evidence>
<evidence type="ECO:0000256" key="5">
    <source>
        <dbReference type="ARBA" id="ARBA00023043"/>
    </source>
</evidence>
<dbReference type="Gene3D" id="1.25.40.20">
    <property type="entry name" value="Ankyrin repeat-containing domain"/>
    <property type="match status" value="5"/>
</dbReference>
<feature type="repeat" description="ANK" evidence="7">
    <location>
        <begin position="109"/>
        <end position="141"/>
    </location>
</feature>
<dbReference type="InterPro" id="IPR045863">
    <property type="entry name" value="CorA_TM1_TM2"/>
</dbReference>
<feature type="repeat" description="ANK" evidence="7">
    <location>
        <begin position="48"/>
        <end position="77"/>
    </location>
</feature>
<feature type="repeat" description="ANK" evidence="7">
    <location>
        <begin position="450"/>
        <end position="479"/>
    </location>
</feature>
<proteinExistence type="predicted"/>
<evidence type="ECO:0000256" key="8">
    <source>
        <dbReference type="SAM" id="Phobius"/>
    </source>
</evidence>
<protein>
    <submittedName>
        <fullName evidence="9">Uncharacterized protein</fullName>
    </submittedName>
</protein>
<dbReference type="InterPro" id="IPR002110">
    <property type="entry name" value="Ankyrin_rpt"/>
</dbReference>
<feature type="repeat" description="ANK" evidence="7">
    <location>
        <begin position="175"/>
        <end position="207"/>
    </location>
</feature>
<dbReference type="AlphaFoldDB" id="A0A9W4JZN1"/>
<name>A0A9W4JZN1_9EURO</name>
<keyword evidence="2 8" id="KW-0812">Transmembrane</keyword>
<dbReference type="GO" id="GO:0016020">
    <property type="term" value="C:membrane"/>
    <property type="evidence" value="ECO:0007669"/>
    <property type="project" value="UniProtKB-SubCell"/>
</dbReference>
<feature type="transmembrane region" description="Helical" evidence="8">
    <location>
        <begin position="1028"/>
        <end position="1049"/>
    </location>
</feature>
<comment type="subcellular location">
    <subcellularLocation>
        <location evidence="1">Membrane</location>
        <topology evidence="1">Multi-pass membrane protein</topology>
    </subcellularLocation>
</comment>
<dbReference type="Proteomes" id="UP001152646">
    <property type="component" value="Unassembled WGS sequence"/>
</dbReference>
<keyword evidence="5 7" id="KW-0040">ANK repeat</keyword>
<evidence type="ECO:0000256" key="1">
    <source>
        <dbReference type="ARBA" id="ARBA00004141"/>
    </source>
</evidence>
<sequence length="1082" mass="117145">MDGDLPIRPEDERRPALTSAALDGNLNTIRLLLSQGADVNAPGGVYGNALAAAASRGKLDAINLLLDRGADANAPGGDFKTPLQYAVLGGKLDAIRLLLDRGADVNGIGGAALQDAATARGSVETVNLLLDRGADVNASGRQFGTALQSAAYYGELEILQVLLDRGADVSASGGQYGNALQAASFNGNVEIMERLLDRGADVNASGGECGNALQAATHGGVWDQHFDAAKLLVDRGADVNASGGLRGNALRAALWNVNFRVAELLLDRGAYVNAPAGKFGNYLKAALFADTRKLDFVKLLVDHGVDVKGRSRAALHIAAIDGSLDILELLLDHGADVNVQGGNYGTALQAAAYGNSALATAKFLLDRGADANILGGEFGNALQAAAYAPQGASDLVELLLHWGADVNALGGRFGSALQAAASAACENLDLIKLILNSGADVNARGGWHGSALQAAVSMGRHKVVKLFLENGVDINIYTVDLQGASLLHAAVACKDINTLDLLLEAGLHVDLGDYDIFNQTPLHISVDRPESFQSLKRALLKAHNDENEDVLALIRAAINKGDGDGCTPLHRAVEKDSLQAAEWLVNHGASVDLQDFNNVTPFQRAAQLGNFKMMSCLFPHATQSLATIDQTTKGSDWKACAPSKWKDHIVLALNTRDISPVQVMDGHELTLYFHTMSYPLRFSALSISTKGNECIAAAPFQRALVLLPNDSLLGHSSGGVFWRWWRKILNKRPDQPTMQTWRDQWDWKVQFNKIPNAVALGQPSRTECKCEHIASFLHVDTNGFEGFLECRVVIPSFEILHTSTQLSASPLTTRPKNHAMVWIMVKSDENPPPAQAGKTMFENKIIFTTLDYCTISNSPTDFFIPCVEQLREEWINICRAAESHLSNMRSVTLRSNGRDTDLIEVHLKDAEAWAGFNKLLTTQMSILRSLCNSFDQTNAQAARGDSVTWTNYLSKRFSTEIDLTEQVVNARFSSLNQGSQELIQLEFNLTSIAEAQKSTTMNRSMKRLSWITSLFGMNIDLLESNPSWWLYIPFAAGTIILTMAVWILFKTKRGVSSEMSHSCHEWRNQAMKLTSCLAGGFD</sequence>
<feature type="repeat" description="ANK" evidence="7">
    <location>
        <begin position="564"/>
        <end position="596"/>
    </location>
</feature>
<dbReference type="OrthoDB" id="1577640at2759"/>
<organism evidence="9 10">
    <name type="scientific">Penicillium salamii</name>
    <dbReference type="NCBI Taxonomy" id="1612424"/>
    <lineage>
        <taxon>Eukaryota</taxon>
        <taxon>Fungi</taxon>
        <taxon>Dikarya</taxon>
        <taxon>Ascomycota</taxon>
        <taxon>Pezizomycotina</taxon>
        <taxon>Eurotiomycetes</taxon>
        <taxon>Eurotiomycetidae</taxon>
        <taxon>Eurotiales</taxon>
        <taxon>Aspergillaceae</taxon>
        <taxon>Penicillium</taxon>
    </lineage>
</organism>
<feature type="repeat" description="ANK" evidence="7">
    <location>
        <begin position="142"/>
        <end position="174"/>
    </location>
</feature>
<evidence type="ECO:0000256" key="6">
    <source>
        <dbReference type="ARBA" id="ARBA00023136"/>
    </source>
</evidence>
<feature type="repeat" description="ANK" evidence="7">
    <location>
        <begin position="12"/>
        <end position="44"/>
    </location>
</feature>
<evidence type="ECO:0000256" key="7">
    <source>
        <dbReference type="PROSITE-ProRule" id="PRU00023"/>
    </source>
</evidence>
<dbReference type="InterPro" id="IPR051165">
    <property type="entry name" value="Multifunctional_ANK_Repeat"/>
</dbReference>
<dbReference type="PROSITE" id="PS50297">
    <property type="entry name" value="ANK_REP_REGION"/>
    <property type="match status" value="7"/>
</dbReference>
<keyword evidence="4 8" id="KW-1133">Transmembrane helix</keyword>
<dbReference type="SUPFAM" id="SSF48403">
    <property type="entry name" value="Ankyrin repeat"/>
    <property type="match status" value="2"/>
</dbReference>
<dbReference type="EMBL" id="CAJVPA010000239">
    <property type="protein sequence ID" value="CAG8420452.1"/>
    <property type="molecule type" value="Genomic_DNA"/>
</dbReference>
<comment type="caution">
    <text evidence="9">The sequence shown here is derived from an EMBL/GenBank/DDBJ whole genome shotgun (WGS) entry which is preliminary data.</text>
</comment>
<evidence type="ECO:0000313" key="9">
    <source>
        <dbReference type="EMBL" id="CAG8420452.1"/>
    </source>
</evidence>
<dbReference type="PROSITE" id="PS50088">
    <property type="entry name" value="ANK_REPEAT"/>
    <property type="match status" value="10"/>
</dbReference>